<dbReference type="InterPro" id="IPR045764">
    <property type="entry name" value="DUF6132"/>
</dbReference>
<keyword evidence="1" id="KW-1133">Transmembrane helix</keyword>
<sequence>MEKFIKRNLITILGVLVGALGGYLYWRFVGCDSGTCAITSSPLNSTIYGAIMGGLVFSLFKKREKKDKD</sequence>
<evidence type="ECO:0000256" key="1">
    <source>
        <dbReference type="SAM" id="Phobius"/>
    </source>
</evidence>
<name>F3ZRR9_9BACE</name>
<dbReference type="Proteomes" id="UP000018439">
    <property type="component" value="Chromosome"/>
</dbReference>
<evidence type="ECO:0000313" key="3">
    <source>
        <dbReference type="Proteomes" id="UP000018439"/>
    </source>
</evidence>
<accession>F3ZRR9</accession>
<dbReference type="Pfam" id="PF19628">
    <property type="entry name" value="DUF6132"/>
    <property type="match status" value="1"/>
</dbReference>
<keyword evidence="1" id="KW-0472">Membrane</keyword>
<evidence type="ECO:0000313" key="2">
    <source>
        <dbReference type="EMBL" id="EGJ72008.1"/>
    </source>
</evidence>
<reference evidence="2 3" key="1">
    <citation type="journal article" date="2011" name="Stand. Genomic Sci.">
        <title>Non-contiguous finished genome sequence of Bacteroides coprosuis type strain (PC139).</title>
        <authorList>
            <person name="Land M."/>
            <person name="Held B."/>
            <person name="Gronow S."/>
            <person name="Abt B."/>
            <person name="Lucas S."/>
            <person name="Del Rio T.G."/>
            <person name="Nolan M."/>
            <person name="Tice H."/>
            <person name="Cheng J.F."/>
            <person name="Pitluck S."/>
            <person name="Liolios K."/>
            <person name="Pagani I."/>
            <person name="Ivanova N."/>
            <person name="Mavromatis K."/>
            <person name="Mikhailova N."/>
            <person name="Pati A."/>
            <person name="Tapia R."/>
            <person name="Han C."/>
            <person name="Goodwin L."/>
            <person name="Chen A."/>
            <person name="Palaniappan K."/>
            <person name="Hauser L."/>
            <person name="Brambilla E.M."/>
            <person name="Rohde M."/>
            <person name="Goker M."/>
            <person name="Detter J.C."/>
            <person name="Woyke T."/>
            <person name="Bristow J."/>
            <person name="Eisen J.A."/>
            <person name="Markowitz V."/>
            <person name="Hugenholtz P."/>
            <person name="Kyrpides N.C."/>
            <person name="Klenk H.P."/>
            <person name="Lapidus A."/>
        </authorList>
    </citation>
    <scope>NUCLEOTIDE SEQUENCE</scope>
    <source>
        <strain evidence="2 3">DSM 18011</strain>
    </source>
</reference>
<dbReference type="HOGENOM" id="CLU_197644_0_0_10"/>
<dbReference type="EMBL" id="CM001167">
    <property type="protein sequence ID" value="EGJ72008.1"/>
    <property type="molecule type" value="Genomic_DNA"/>
</dbReference>
<dbReference type="AlphaFoldDB" id="F3ZRR9"/>
<protein>
    <submittedName>
        <fullName evidence="2">Uncharacterized protein</fullName>
    </submittedName>
</protein>
<keyword evidence="1" id="KW-0812">Transmembrane</keyword>
<gene>
    <name evidence="2" type="ORF">Bcop_1820</name>
</gene>
<dbReference type="eggNOG" id="COG0607">
    <property type="taxonomic scope" value="Bacteria"/>
</dbReference>
<feature type="transmembrane region" description="Helical" evidence="1">
    <location>
        <begin position="38"/>
        <end position="60"/>
    </location>
</feature>
<feature type="transmembrane region" description="Helical" evidence="1">
    <location>
        <begin position="9"/>
        <end position="26"/>
    </location>
</feature>
<dbReference type="OrthoDB" id="2062758at2"/>
<keyword evidence="3" id="KW-1185">Reference proteome</keyword>
<dbReference type="STRING" id="679937.Bcop_1820"/>
<organism evidence="2 3">
    <name type="scientific">Bacteroides coprosuis DSM 18011</name>
    <dbReference type="NCBI Taxonomy" id="679937"/>
    <lineage>
        <taxon>Bacteria</taxon>
        <taxon>Pseudomonadati</taxon>
        <taxon>Bacteroidota</taxon>
        <taxon>Bacteroidia</taxon>
        <taxon>Bacteroidales</taxon>
        <taxon>Bacteroidaceae</taxon>
        <taxon>Bacteroides</taxon>
    </lineage>
</organism>
<proteinExistence type="predicted"/>